<organism evidence="2">
    <name type="scientific">Aspergillus flavus</name>
    <dbReference type="NCBI Taxonomy" id="5059"/>
    <lineage>
        <taxon>Eukaryota</taxon>
        <taxon>Fungi</taxon>
        <taxon>Dikarya</taxon>
        <taxon>Ascomycota</taxon>
        <taxon>Pezizomycotina</taxon>
        <taxon>Eurotiomycetes</taxon>
        <taxon>Eurotiomycetidae</taxon>
        <taxon>Eurotiales</taxon>
        <taxon>Aspergillaceae</taxon>
        <taxon>Aspergillus</taxon>
        <taxon>Aspergillus subgen. Circumdati</taxon>
    </lineage>
</organism>
<accession>A0A5N6GKP6</accession>
<name>A0A5N6GKP6_ASPFL</name>
<sequence length="92" mass="10071">MKITTFSVLIFSILSVSHAGVPQTNGGTQPALPPLADVVKEEIEVYDGKCSVPDHKTSTYGICICRGNKNACKIRKYIVHLNGNTIWNARCH</sequence>
<dbReference type="EMBL" id="ML734652">
    <property type="protein sequence ID" value="KAB8242931.1"/>
    <property type="molecule type" value="Genomic_DNA"/>
</dbReference>
<dbReference type="Proteomes" id="UP000325434">
    <property type="component" value="Unassembled WGS sequence"/>
</dbReference>
<reference evidence="2" key="1">
    <citation type="submission" date="2019-04" db="EMBL/GenBank/DDBJ databases">
        <title>Friends and foes A comparative genomics study of 23 Aspergillus species from section Flavi.</title>
        <authorList>
            <consortium name="DOE Joint Genome Institute"/>
            <person name="Kjaerbolling I."/>
            <person name="Vesth T."/>
            <person name="Frisvad J.C."/>
            <person name="Nybo J.L."/>
            <person name="Theobald S."/>
            <person name="Kildgaard S."/>
            <person name="Isbrandt T."/>
            <person name="Kuo A."/>
            <person name="Sato A."/>
            <person name="Lyhne E.K."/>
            <person name="Kogle M.E."/>
            <person name="Wiebenga A."/>
            <person name="Kun R.S."/>
            <person name="Lubbers R.J."/>
            <person name="Makela M.R."/>
            <person name="Barry K."/>
            <person name="Chovatia M."/>
            <person name="Clum A."/>
            <person name="Daum C."/>
            <person name="Haridas S."/>
            <person name="He G."/>
            <person name="LaButti K."/>
            <person name="Lipzen A."/>
            <person name="Mondo S."/>
            <person name="Riley R."/>
            <person name="Salamov A."/>
            <person name="Simmons B.A."/>
            <person name="Magnuson J.K."/>
            <person name="Henrissat B."/>
            <person name="Mortensen U.H."/>
            <person name="Larsen T.O."/>
            <person name="Devries R.P."/>
            <person name="Grigoriev I.V."/>
            <person name="Machida M."/>
            <person name="Baker S.E."/>
            <person name="Andersen M.R."/>
        </authorList>
    </citation>
    <scope>NUCLEOTIDE SEQUENCE [LARGE SCALE GENOMIC DNA]</scope>
    <source>
        <strain evidence="2">CBS 121.62</strain>
    </source>
</reference>
<proteinExistence type="predicted"/>
<feature type="chain" id="PRO_5024886278" evidence="1">
    <location>
        <begin position="20"/>
        <end position="92"/>
    </location>
</feature>
<evidence type="ECO:0000313" key="2">
    <source>
        <dbReference type="EMBL" id="KAB8242931.1"/>
    </source>
</evidence>
<dbReference type="AlphaFoldDB" id="A0A5N6GKP6"/>
<keyword evidence="1" id="KW-0732">Signal</keyword>
<feature type="signal peptide" evidence="1">
    <location>
        <begin position="1"/>
        <end position="19"/>
    </location>
</feature>
<evidence type="ECO:0000256" key="1">
    <source>
        <dbReference type="SAM" id="SignalP"/>
    </source>
</evidence>
<protein>
    <submittedName>
        <fullName evidence="2">Uncharacterized protein</fullName>
    </submittedName>
</protein>
<gene>
    <name evidence="2" type="ORF">BDV35DRAFT_383574</name>
</gene>